<evidence type="ECO:0000313" key="2">
    <source>
        <dbReference type="EMBL" id="CAE0414109.1"/>
    </source>
</evidence>
<protein>
    <submittedName>
        <fullName evidence="2">Uncharacterized protein</fullName>
    </submittedName>
</protein>
<gene>
    <name evidence="2" type="ORF">ACOF00016_LOCUS11352</name>
</gene>
<proteinExistence type="predicted"/>
<accession>A0A7S3P947</accession>
<feature type="transmembrane region" description="Helical" evidence="1">
    <location>
        <begin position="133"/>
        <end position="151"/>
    </location>
</feature>
<keyword evidence="1" id="KW-0812">Transmembrane</keyword>
<feature type="transmembrane region" description="Helical" evidence="1">
    <location>
        <begin position="212"/>
        <end position="232"/>
    </location>
</feature>
<dbReference type="AlphaFoldDB" id="A0A7S3P947"/>
<organism evidence="2">
    <name type="scientific">Amphora coffeiformis</name>
    <dbReference type="NCBI Taxonomy" id="265554"/>
    <lineage>
        <taxon>Eukaryota</taxon>
        <taxon>Sar</taxon>
        <taxon>Stramenopiles</taxon>
        <taxon>Ochrophyta</taxon>
        <taxon>Bacillariophyta</taxon>
        <taxon>Bacillariophyceae</taxon>
        <taxon>Bacillariophycidae</taxon>
        <taxon>Thalassiophysales</taxon>
        <taxon>Catenulaceae</taxon>
        <taxon>Amphora</taxon>
    </lineage>
</organism>
<sequence length="309" mass="34648">MTRNVFDAVGLSASRTAWLHLVLICVPFRFGLQPLALEISEYVPINVIGSAGSIFESSNCSEVELFLIRDFGSRLMLYQSLAWIVWLVMRQSTANLKAFHKLLIATSLGNLLAICWEQNIFHPAPPDKPLNHNLFREILGCYGIAILLSSWTTLVYSKPPLEAMKWSIPGNAIYWGGIINLLTAVATLQAVFKDGGIEQYFRDKNDVTERVRVVFVLSACYTLAHATLLIRIRAFLTMPQLRKVCLYKIFISAALPLTWLPEMEPTPLVVDKRLTLCIRISVFLTYVGGYLWAGQAEGFSSILSGEKDD</sequence>
<reference evidence="2" key="1">
    <citation type="submission" date="2021-01" db="EMBL/GenBank/DDBJ databases">
        <authorList>
            <person name="Corre E."/>
            <person name="Pelletier E."/>
            <person name="Niang G."/>
            <person name="Scheremetjew M."/>
            <person name="Finn R."/>
            <person name="Kale V."/>
            <person name="Holt S."/>
            <person name="Cochrane G."/>
            <person name="Meng A."/>
            <person name="Brown T."/>
            <person name="Cohen L."/>
        </authorList>
    </citation>
    <scope>NUCLEOTIDE SEQUENCE</scope>
    <source>
        <strain evidence="2">CCMP127</strain>
    </source>
</reference>
<keyword evidence="1" id="KW-0472">Membrane</keyword>
<evidence type="ECO:0000256" key="1">
    <source>
        <dbReference type="SAM" id="Phobius"/>
    </source>
</evidence>
<name>A0A7S3P947_9STRA</name>
<keyword evidence="1" id="KW-1133">Transmembrane helix</keyword>
<dbReference type="EMBL" id="HBIM01014105">
    <property type="protein sequence ID" value="CAE0414109.1"/>
    <property type="molecule type" value="Transcribed_RNA"/>
</dbReference>
<feature type="transmembrane region" description="Helical" evidence="1">
    <location>
        <begin position="172"/>
        <end position="192"/>
    </location>
</feature>